<dbReference type="OrthoDB" id="5585464at2759"/>
<organism evidence="2 3">
    <name type="scientific">Neotoma lepida</name>
    <name type="common">Desert woodrat</name>
    <dbReference type="NCBI Taxonomy" id="56216"/>
    <lineage>
        <taxon>Eukaryota</taxon>
        <taxon>Metazoa</taxon>
        <taxon>Chordata</taxon>
        <taxon>Craniata</taxon>
        <taxon>Vertebrata</taxon>
        <taxon>Euteleostomi</taxon>
        <taxon>Mammalia</taxon>
        <taxon>Eutheria</taxon>
        <taxon>Euarchontoglires</taxon>
        <taxon>Glires</taxon>
        <taxon>Rodentia</taxon>
        <taxon>Myomorpha</taxon>
        <taxon>Muroidea</taxon>
        <taxon>Cricetidae</taxon>
        <taxon>Neotominae</taxon>
        <taxon>Neotoma</taxon>
    </lineage>
</organism>
<dbReference type="AlphaFoldDB" id="A0A1A6FVI6"/>
<evidence type="ECO:0000313" key="3">
    <source>
        <dbReference type="Proteomes" id="UP000092124"/>
    </source>
</evidence>
<dbReference type="STRING" id="56216.A0A1A6FVI6"/>
<feature type="compositionally biased region" description="Basic and acidic residues" evidence="1">
    <location>
        <begin position="40"/>
        <end position="55"/>
    </location>
</feature>
<gene>
    <name evidence="2" type="ORF">A6R68_11736</name>
</gene>
<feature type="non-terminal residue" evidence="2">
    <location>
        <position position="162"/>
    </location>
</feature>
<dbReference type="Gene3D" id="3.10.330.20">
    <property type="match status" value="1"/>
</dbReference>
<protein>
    <submittedName>
        <fullName evidence="2">Uncharacterized protein</fullName>
    </submittedName>
</protein>
<evidence type="ECO:0000313" key="2">
    <source>
        <dbReference type="EMBL" id="OBS57137.1"/>
    </source>
</evidence>
<comment type="caution">
    <text evidence="2">The sequence shown here is derived from an EMBL/GenBank/DDBJ whole genome shotgun (WGS) entry which is preliminary data.</text>
</comment>
<evidence type="ECO:0000256" key="1">
    <source>
        <dbReference type="SAM" id="MobiDB-lite"/>
    </source>
</evidence>
<proteinExistence type="predicted"/>
<name>A0A1A6FVI6_NEOLE</name>
<dbReference type="Proteomes" id="UP000092124">
    <property type="component" value="Unassembled WGS sequence"/>
</dbReference>
<reference evidence="2 3" key="1">
    <citation type="submission" date="2016-06" db="EMBL/GenBank/DDBJ databases">
        <title>The Draft Genome Sequence and Annotation of the Desert Woodrat Neotoma lepida.</title>
        <authorList>
            <person name="Campbell M."/>
            <person name="Oakeson K.F."/>
            <person name="Yandell M."/>
            <person name="Halpert J.R."/>
            <person name="Dearing D."/>
        </authorList>
    </citation>
    <scope>NUCLEOTIDE SEQUENCE [LARGE SCALE GENOMIC DNA]</scope>
    <source>
        <strain evidence="2">417</strain>
        <tissue evidence="2">Liver</tissue>
    </source>
</reference>
<sequence length="162" mass="17996">MENACGVCPHLLLPVSGVSGFGVCGPWKTSGCGFRGKSHPPRDREDWSGEQSHCDPSRCDPGDRVLSAVAQLATEPGELHAYSSCSRSTEGTLSAQTGKRHTQFKKLFRLCNVGHFNSYATPNTQRNGILPPKVRPKSTQIYNNILTRKLELEMKYFKRRTM</sequence>
<accession>A0A1A6FVI6</accession>
<keyword evidence="3" id="KW-1185">Reference proteome</keyword>
<feature type="region of interest" description="Disordered" evidence="1">
    <location>
        <begin position="33"/>
        <end position="55"/>
    </location>
</feature>
<dbReference type="EMBL" id="LZPO01117458">
    <property type="protein sequence ID" value="OBS57137.1"/>
    <property type="molecule type" value="Genomic_DNA"/>
</dbReference>